<dbReference type="PANTHER" id="PTHR46427">
    <property type="entry name" value="ANKYRIN REPEAT AND LEM DOMAIN-CONTAINING PROTEIN 1"/>
    <property type="match status" value="1"/>
</dbReference>
<dbReference type="GO" id="GO:0000712">
    <property type="term" value="P:resolution of meiotic recombination intermediates"/>
    <property type="evidence" value="ECO:0007669"/>
    <property type="project" value="TreeGrafter"/>
</dbReference>
<dbReference type="GO" id="GO:0004520">
    <property type="term" value="F:DNA endonuclease activity"/>
    <property type="evidence" value="ECO:0007669"/>
    <property type="project" value="TreeGrafter"/>
</dbReference>
<keyword evidence="2" id="KW-1185">Reference proteome</keyword>
<dbReference type="PANTHER" id="PTHR46427:SF1">
    <property type="entry name" value="ANKYRIN REPEAT AND LEM DOMAIN-CONTAINING PROTEIN 1"/>
    <property type="match status" value="1"/>
</dbReference>
<keyword evidence="1" id="KW-0040">ANK repeat</keyword>
<dbReference type="PROSITE" id="PS50088">
    <property type="entry name" value="ANK_REPEAT"/>
    <property type="match status" value="1"/>
</dbReference>
<dbReference type="Gene3D" id="1.25.40.20">
    <property type="entry name" value="Ankyrin repeat-containing domain"/>
    <property type="match status" value="1"/>
</dbReference>
<dbReference type="InterPro" id="IPR036770">
    <property type="entry name" value="Ankyrin_rpt-contain_sf"/>
</dbReference>
<gene>
    <name evidence="3" type="primary">LOC105361557</name>
</gene>
<protein>
    <submittedName>
        <fullName evidence="3">Ankyrin repeat and LEM domain-containing protein 1-like</fullName>
    </submittedName>
</protein>
<reference evidence="3" key="1">
    <citation type="submission" date="2025-08" db="UniProtKB">
        <authorList>
            <consortium name="RefSeq"/>
        </authorList>
    </citation>
    <scope>IDENTIFICATION</scope>
</reference>
<organism evidence="2 3">
    <name type="scientific">Ceratosolen solmsi marchali</name>
    <dbReference type="NCBI Taxonomy" id="326594"/>
    <lineage>
        <taxon>Eukaryota</taxon>
        <taxon>Metazoa</taxon>
        <taxon>Ecdysozoa</taxon>
        <taxon>Arthropoda</taxon>
        <taxon>Hexapoda</taxon>
        <taxon>Insecta</taxon>
        <taxon>Pterygota</taxon>
        <taxon>Neoptera</taxon>
        <taxon>Endopterygota</taxon>
        <taxon>Hymenoptera</taxon>
        <taxon>Apocrita</taxon>
        <taxon>Proctotrupomorpha</taxon>
        <taxon>Chalcidoidea</taxon>
        <taxon>Agaonidae</taxon>
        <taxon>Agaoninae</taxon>
        <taxon>Ceratosolen</taxon>
    </lineage>
</organism>
<dbReference type="GO" id="GO:0005737">
    <property type="term" value="C:cytoplasm"/>
    <property type="evidence" value="ECO:0007669"/>
    <property type="project" value="TreeGrafter"/>
</dbReference>
<dbReference type="RefSeq" id="XP_011497080.1">
    <property type="nucleotide sequence ID" value="XM_011498778.1"/>
</dbReference>
<dbReference type="GO" id="GO:0000724">
    <property type="term" value="P:double-strand break repair via homologous recombination"/>
    <property type="evidence" value="ECO:0007669"/>
    <property type="project" value="TreeGrafter"/>
</dbReference>
<accession>A0AAJ6YFG9</accession>
<dbReference type="SUPFAM" id="SSF48403">
    <property type="entry name" value="Ankyrin repeat"/>
    <property type="match status" value="1"/>
</dbReference>
<dbReference type="Proteomes" id="UP000695007">
    <property type="component" value="Unplaced"/>
</dbReference>
<proteinExistence type="predicted"/>
<dbReference type="SMART" id="SM00248">
    <property type="entry name" value="ANK"/>
    <property type="match status" value="3"/>
</dbReference>
<dbReference type="KEGG" id="csol:105361557"/>
<dbReference type="InterPro" id="IPR034998">
    <property type="entry name" value="ANKLE1"/>
</dbReference>
<dbReference type="Pfam" id="PF12796">
    <property type="entry name" value="Ank_2"/>
    <property type="match status" value="1"/>
</dbReference>
<evidence type="ECO:0000313" key="2">
    <source>
        <dbReference type="Proteomes" id="UP000695007"/>
    </source>
</evidence>
<dbReference type="AlphaFoldDB" id="A0AAJ6YFG9"/>
<dbReference type="InterPro" id="IPR002110">
    <property type="entry name" value="Ankyrin_rpt"/>
</dbReference>
<sequence>MSSSLFLTLKDKGDLHLASSLCDGLEDNDIKQVTILLKNKKANPNVFMPLNGITPFHLVIGNDSEVFAEDATKLFLQYGGDPNVKSADAMTPVHIAAAWGRAKILELLLSNGGDPHALDSDNCSPFHYAFQEEHYEIRL</sequence>
<dbReference type="PROSITE" id="PS50297">
    <property type="entry name" value="ANK_REP_REGION"/>
    <property type="match status" value="1"/>
</dbReference>
<dbReference type="GeneID" id="105361557"/>
<feature type="repeat" description="ANK" evidence="1">
    <location>
        <begin position="88"/>
        <end position="120"/>
    </location>
</feature>
<evidence type="ECO:0000313" key="3">
    <source>
        <dbReference type="RefSeq" id="XP_011497080.1"/>
    </source>
</evidence>
<name>A0AAJ6YFG9_9HYME</name>
<evidence type="ECO:0000256" key="1">
    <source>
        <dbReference type="PROSITE-ProRule" id="PRU00023"/>
    </source>
</evidence>
<dbReference type="GO" id="GO:0005654">
    <property type="term" value="C:nucleoplasm"/>
    <property type="evidence" value="ECO:0007669"/>
    <property type="project" value="TreeGrafter"/>
</dbReference>